<protein>
    <submittedName>
        <fullName evidence="1">Predicted protein</fullName>
    </submittedName>
</protein>
<dbReference type="KEGG" id="lbc:LACBIDRAFT_329208"/>
<dbReference type="AlphaFoldDB" id="B0DHD6"/>
<sequence length="175" mass="19478">MLQGYNTLSKIPQNFWEYAAQYDVEATSMENTQGRHSDLAGAQACSGFERSLLGSTEAITSTKPSTQAPLIPTRSTTNFQVHINAIEGIIPSLYCCDDTLWRGGVLYLKLGYGHERKYPHTSVPLTFVVTHFSADIVNPTRLLSFCIWQDDFVTGAKSEALHTLHCAKFKLIMTN</sequence>
<dbReference type="EMBL" id="DS547110">
    <property type="protein sequence ID" value="EDR05998.1"/>
    <property type="molecule type" value="Genomic_DNA"/>
</dbReference>
<dbReference type="GeneID" id="6078903"/>
<keyword evidence="2" id="KW-1185">Reference proteome</keyword>
<accession>B0DHD6</accession>
<dbReference type="RefSeq" id="XP_001883286.1">
    <property type="nucleotide sequence ID" value="XM_001883251.1"/>
</dbReference>
<proteinExistence type="predicted"/>
<organism evidence="2">
    <name type="scientific">Laccaria bicolor (strain S238N-H82 / ATCC MYA-4686)</name>
    <name type="common">Bicoloured deceiver</name>
    <name type="synonym">Laccaria laccata var. bicolor</name>
    <dbReference type="NCBI Taxonomy" id="486041"/>
    <lineage>
        <taxon>Eukaryota</taxon>
        <taxon>Fungi</taxon>
        <taxon>Dikarya</taxon>
        <taxon>Basidiomycota</taxon>
        <taxon>Agaricomycotina</taxon>
        <taxon>Agaricomycetes</taxon>
        <taxon>Agaricomycetidae</taxon>
        <taxon>Agaricales</taxon>
        <taxon>Agaricineae</taxon>
        <taxon>Hydnangiaceae</taxon>
        <taxon>Laccaria</taxon>
    </lineage>
</organism>
<dbReference type="InParanoid" id="B0DHD6"/>
<gene>
    <name evidence="1" type="ORF">LACBIDRAFT_329208</name>
</gene>
<evidence type="ECO:0000313" key="1">
    <source>
        <dbReference type="EMBL" id="EDR05998.1"/>
    </source>
</evidence>
<reference evidence="1 2" key="1">
    <citation type="journal article" date="2008" name="Nature">
        <title>The genome of Laccaria bicolor provides insights into mycorrhizal symbiosis.</title>
        <authorList>
            <person name="Martin F."/>
            <person name="Aerts A."/>
            <person name="Ahren D."/>
            <person name="Brun A."/>
            <person name="Danchin E.G.J."/>
            <person name="Duchaussoy F."/>
            <person name="Gibon J."/>
            <person name="Kohler A."/>
            <person name="Lindquist E."/>
            <person name="Pereda V."/>
            <person name="Salamov A."/>
            <person name="Shapiro H.J."/>
            <person name="Wuyts J."/>
            <person name="Blaudez D."/>
            <person name="Buee M."/>
            <person name="Brokstein P."/>
            <person name="Canbaeck B."/>
            <person name="Cohen D."/>
            <person name="Courty P.E."/>
            <person name="Coutinho P.M."/>
            <person name="Delaruelle C."/>
            <person name="Detter J.C."/>
            <person name="Deveau A."/>
            <person name="DiFazio S."/>
            <person name="Duplessis S."/>
            <person name="Fraissinet-Tachet L."/>
            <person name="Lucic E."/>
            <person name="Frey-Klett P."/>
            <person name="Fourrey C."/>
            <person name="Feussner I."/>
            <person name="Gay G."/>
            <person name="Grimwood J."/>
            <person name="Hoegger P.J."/>
            <person name="Jain P."/>
            <person name="Kilaru S."/>
            <person name="Labbe J."/>
            <person name="Lin Y.C."/>
            <person name="Legue V."/>
            <person name="Le Tacon F."/>
            <person name="Marmeisse R."/>
            <person name="Melayah D."/>
            <person name="Montanini B."/>
            <person name="Muratet M."/>
            <person name="Nehls U."/>
            <person name="Niculita-Hirzel H."/>
            <person name="Oudot-Le Secq M.P."/>
            <person name="Peter M."/>
            <person name="Quesneville H."/>
            <person name="Rajashekar B."/>
            <person name="Reich M."/>
            <person name="Rouhier N."/>
            <person name="Schmutz J."/>
            <person name="Yin T."/>
            <person name="Chalot M."/>
            <person name="Henrissat B."/>
            <person name="Kuees U."/>
            <person name="Lucas S."/>
            <person name="Van de Peer Y."/>
            <person name="Podila G.K."/>
            <person name="Polle A."/>
            <person name="Pukkila P.J."/>
            <person name="Richardson P.M."/>
            <person name="Rouze P."/>
            <person name="Sanders I.R."/>
            <person name="Stajich J.E."/>
            <person name="Tunlid A."/>
            <person name="Tuskan G."/>
            <person name="Grigoriev I.V."/>
        </authorList>
    </citation>
    <scope>NUCLEOTIDE SEQUENCE [LARGE SCALE GENOMIC DNA]</scope>
    <source>
        <strain evidence="2">S238N-H82 / ATCC MYA-4686</strain>
    </source>
</reference>
<dbReference type="HOGENOM" id="CLU_1532837_0_0_1"/>
<evidence type="ECO:0000313" key="2">
    <source>
        <dbReference type="Proteomes" id="UP000001194"/>
    </source>
</evidence>
<name>B0DHD6_LACBS</name>
<dbReference type="Proteomes" id="UP000001194">
    <property type="component" value="Unassembled WGS sequence"/>
</dbReference>